<dbReference type="Pfam" id="PF23247">
    <property type="entry name" value="LRR_RPS2"/>
    <property type="match status" value="2"/>
</dbReference>
<dbReference type="Gene3D" id="3.80.10.10">
    <property type="entry name" value="Ribonuclease Inhibitor"/>
    <property type="match status" value="2"/>
</dbReference>
<dbReference type="InterPro" id="IPR050905">
    <property type="entry name" value="Plant_NBS-LRR"/>
</dbReference>
<dbReference type="EMBL" id="CM017627">
    <property type="protein sequence ID" value="TYH74815.1"/>
    <property type="molecule type" value="Genomic_DNA"/>
</dbReference>
<evidence type="ECO:0000313" key="3">
    <source>
        <dbReference type="EMBL" id="TYH74815.1"/>
    </source>
</evidence>
<evidence type="ECO:0000256" key="1">
    <source>
        <dbReference type="ARBA" id="ARBA00022821"/>
    </source>
</evidence>
<protein>
    <recommendedName>
        <fullName evidence="2">Disease resistance protein At4g27190-like leucine-rich repeats domain-containing protein</fullName>
    </recommendedName>
</protein>
<dbReference type="Proteomes" id="UP000322667">
    <property type="component" value="Chromosome D05"/>
</dbReference>
<keyword evidence="4" id="KW-1185">Reference proteome</keyword>
<name>A0A5D2L6U1_GOSTO</name>
<evidence type="ECO:0000259" key="2">
    <source>
        <dbReference type="Pfam" id="PF23247"/>
    </source>
</evidence>
<gene>
    <name evidence="3" type="ORF">ES332_D05G429000v1</name>
</gene>
<keyword evidence="1" id="KW-0611">Plant defense</keyword>
<dbReference type="InterPro" id="IPR057135">
    <property type="entry name" value="At4g27190-like_LRR"/>
</dbReference>
<dbReference type="PANTHER" id="PTHR33463">
    <property type="entry name" value="NB-ARC DOMAIN-CONTAINING PROTEIN-RELATED"/>
    <property type="match status" value="1"/>
</dbReference>
<feature type="domain" description="Disease resistance protein At4g27190-like leucine-rich repeats" evidence="2">
    <location>
        <begin position="116"/>
        <end position="244"/>
    </location>
</feature>
<evidence type="ECO:0000313" key="4">
    <source>
        <dbReference type="Proteomes" id="UP000322667"/>
    </source>
</evidence>
<reference evidence="3 4" key="1">
    <citation type="submission" date="2019-07" db="EMBL/GenBank/DDBJ databases">
        <title>WGS assembly of Gossypium tomentosum.</title>
        <authorList>
            <person name="Chen Z.J."/>
            <person name="Sreedasyam A."/>
            <person name="Ando A."/>
            <person name="Song Q."/>
            <person name="De L."/>
            <person name="Hulse-Kemp A."/>
            <person name="Ding M."/>
            <person name="Ye W."/>
            <person name="Kirkbride R."/>
            <person name="Jenkins J."/>
            <person name="Plott C."/>
            <person name="Lovell J."/>
            <person name="Lin Y.-M."/>
            <person name="Vaughn R."/>
            <person name="Liu B."/>
            <person name="Li W."/>
            <person name="Simpson S."/>
            <person name="Scheffler B."/>
            <person name="Saski C."/>
            <person name="Grover C."/>
            <person name="Hu G."/>
            <person name="Conover J."/>
            <person name="Carlson J."/>
            <person name="Shu S."/>
            <person name="Boston L."/>
            <person name="Williams M."/>
            <person name="Peterson D."/>
            <person name="Mcgee K."/>
            <person name="Jones D."/>
            <person name="Wendel J."/>
            <person name="Stelly D."/>
            <person name="Grimwood J."/>
            <person name="Schmutz J."/>
        </authorList>
    </citation>
    <scope>NUCLEOTIDE SEQUENCE [LARGE SCALE GENOMIC DNA]</scope>
    <source>
        <strain evidence="3">7179.01</strain>
    </source>
</reference>
<dbReference type="AlphaFoldDB" id="A0A5D2L6U1"/>
<organism evidence="3 4">
    <name type="scientific">Gossypium tomentosum</name>
    <name type="common">Hawaiian cotton</name>
    <name type="synonym">Gossypium sandvicense</name>
    <dbReference type="NCBI Taxonomy" id="34277"/>
    <lineage>
        <taxon>Eukaryota</taxon>
        <taxon>Viridiplantae</taxon>
        <taxon>Streptophyta</taxon>
        <taxon>Embryophyta</taxon>
        <taxon>Tracheophyta</taxon>
        <taxon>Spermatophyta</taxon>
        <taxon>Magnoliopsida</taxon>
        <taxon>eudicotyledons</taxon>
        <taxon>Gunneridae</taxon>
        <taxon>Pentapetalae</taxon>
        <taxon>rosids</taxon>
        <taxon>malvids</taxon>
        <taxon>Malvales</taxon>
        <taxon>Malvaceae</taxon>
        <taxon>Malvoideae</taxon>
        <taxon>Gossypium</taxon>
    </lineage>
</organism>
<sequence length="468" mass="53374">MKALQFLYLESVSFSPIGFHSLPNLRTLYCVDCELENFSLSLKNMRSLEILALIGTKIDEISEELVKLSTLKYLRLSGVGVEEEMNIPPNLVSRLTSLQELHVVSKSNINFLELNSLSRLTALSLKLRNVSGQKNIVPSIGKTGVNELTSLKLASCKDMEFLIDITSDQGPTVVFSNLVKLNIHNMVSWKGLCYGLSRSHRAIASLTRLRVVRIGSCHQLKTIFSPCVAQSMLYIEKLFIFQCDGVEQPKLRILHIQSCKSLKYVCASTSTQGLQSLEFLHISHCPQFMQIFNMEQNENGQDIVLPGFRSQNFYWPKLKTLRIMDCPIFSCFIVQARLLEGLVISNVGIIWKTYVPVLNEDCIVVENHEEVFQVQGGYSFSRIKELDLKNLFEVRIIWNDFVLSALRVLTVRDCPKLSTSFFIDSQEYVHCKTKTPQSVKQDAIRNPIFSKNINWNWRWVGSQLPYVT</sequence>
<accession>A0A5D2L6U1</accession>
<dbReference type="SUPFAM" id="SSF52058">
    <property type="entry name" value="L domain-like"/>
    <property type="match status" value="2"/>
</dbReference>
<dbReference type="PANTHER" id="PTHR33463:SF203">
    <property type="entry name" value="AAA+ ATPASE DOMAIN-CONTAINING PROTEIN"/>
    <property type="match status" value="1"/>
</dbReference>
<feature type="domain" description="Disease resistance protein At4g27190-like leucine-rich repeats" evidence="2">
    <location>
        <begin position="250"/>
        <end position="300"/>
    </location>
</feature>
<dbReference type="InterPro" id="IPR032675">
    <property type="entry name" value="LRR_dom_sf"/>
</dbReference>
<proteinExistence type="predicted"/>